<dbReference type="AlphaFoldDB" id="A0A061DNZ5"/>
<keyword evidence="2" id="KW-1185">Reference proteome</keyword>
<sequence length="117" mass="12548">MIRNIMAEAASSMRCPPGASISEECYPFLPNAPVYASASSDLTPVVMSAILELETMIQSMALSTVIGIITYDFGGGSFCSPNLLLIWFDSICSPVQGALISYANLVSVAFLKFRIKL</sequence>
<proteinExistence type="predicted"/>
<evidence type="ECO:0000313" key="1">
    <source>
        <dbReference type="EMBL" id="EOX94544.1"/>
    </source>
</evidence>
<name>A0A061DNZ5_THECC</name>
<organism evidence="1 2">
    <name type="scientific">Theobroma cacao</name>
    <name type="common">Cacao</name>
    <name type="synonym">Cocoa</name>
    <dbReference type="NCBI Taxonomy" id="3641"/>
    <lineage>
        <taxon>Eukaryota</taxon>
        <taxon>Viridiplantae</taxon>
        <taxon>Streptophyta</taxon>
        <taxon>Embryophyta</taxon>
        <taxon>Tracheophyta</taxon>
        <taxon>Spermatophyta</taxon>
        <taxon>Magnoliopsida</taxon>
        <taxon>eudicotyledons</taxon>
        <taxon>Gunneridae</taxon>
        <taxon>Pentapetalae</taxon>
        <taxon>rosids</taxon>
        <taxon>malvids</taxon>
        <taxon>Malvales</taxon>
        <taxon>Malvaceae</taxon>
        <taxon>Byttnerioideae</taxon>
        <taxon>Theobroma</taxon>
    </lineage>
</organism>
<accession>A0A061DNZ5</accession>
<dbReference type="Proteomes" id="UP000026915">
    <property type="component" value="Chromosome 1"/>
</dbReference>
<gene>
    <name evidence="1" type="ORF">TCM_004170</name>
</gene>
<reference evidence="1 2" key="1">
    <citation type="journal article" date="2013" name="Genome Biol.">
        <title>The genome sequence of the most widely cultivated cacao type and its use to identify candidate genes regulating pod color.</title>
        <authorList>
            <person name="Motamayor J.C."/>
            <person name="Mockaitis K."/>
            <person name="Schmutz J."/>
            <person name="Haiminen N."/>
            <person name="Iii D.L."/>
            <person name="Cornejo O."/>
            <person name="Findley S.D."/>
            <person name="Zheng P."/>
            <person name="Utro F."/>
            <person name="Royaert S."/>
            <person name="Saski C."/>
            <person name="Jenkins J."/>
            <person name="Podicheti R."/>
            <person name="Zhao M."/>
            <person name="Scheffler B.E."/>
            <person name="Stack J.C."/>
            <person name="Feltus F.A."/>
            <person name="Mustiga G.M."/>
            <person name="Amores F."/>
            <person name="Phillips W."/>
            <person name="Marelli J.P."/>
            <person name="May G.D."/>
            <person name="Shapiro H."/>
            <person name="Ma J."/>
            <person name="Bustamante C.D."/>
            <person name="Schnell R.J."/>
            <person name="Main D."/>
            <person name="Gilbert D."/>
            <person name="Parida L."/>
            <person name="Kuhn D.N."/>
        </authorList>
    </citation>
    <scope>NUCLEOTIDE SEQUENCE [LARGE SCALE GENOMIC DNA]</scope>
    <source>
        <strain evidence="2">cv. Matina 1-6</strain>
    </source>
</reference>
<dbReference type="Gramene" id="EOX94544">
    <property type="protein sequence ID" value="EOX94544"/>
    <property type="gene ID" value="TCM_004170"/>
</dbReference>
<dbReference type="InParanoid" id="A0A061DNZ5"/>
<dbReference type="EMBL" id="CM001879">
    <property type="protein sequence ID" value="EOX94544.1"/>
    <property type="molecule type" value="Genomic_DNA"/>
</dbReference>
<evidence type="ECO:0000313" key="2">
    <source>
        <dbReference type="Proteomes" id="UP000026915"/>
    </source>
</evidence>
<protein>
    <submittedName>
        <fullName evidence="1">Uncharacterized protein</fullName>
    </submittedName>
</protein>
<dbReference type="HOGENOM" id="CLU_2089174_0_0_1"/>